<dbReference type="InterPro" id="IPR032556">
    <property type="entry name" value="DUF4936"/>
</dbReference>
<protein>
    <submittedName>
        <fullName evidence="1">Uncharacterized protein DUF4936</fullName>
    </submittedName>
</protein>
<evidence type="ECO:0000313" key="1">
    <source>
        <dbReference type="EMBL" id="RZT93775.1"/>
    </source>
</evidence>
<dbReference type="RefSeq" id="WP_130434221.1">
    <property type="nucleotide sequence ID" value="NZ_SHKP01000008.1"/>
</dbReference>
<dbReference type="Proteomes" id="UP000293671">
    <property type="component" value="Unassembled WGS sequence"/>
</dbReference>
<comment type="caution">
    <text evidence="1">The sequence shown here is derived from an EMBL/GenBank/DDBJ whole genome shotgun (WGS) entry which is preliminary data.</text>
</comment>
<proteinExistence type="predicted"/>
<organism evidence="1 2">
    <name type="scientific">Rivibacter subsaxonicus</name>
    <dbReference type="NCBI Taxonomy" id="457575"/>
    <lineage>
        <taxon>Bacteria</taxon>
        <taxon>Pseudomonadati</taxon>
        <taxon>Pseudomonadota</taxon>
        <taxon>Betaproteobacteria</taxon>
        <taxon>Burkholderiales</taxon>
        <taxon>Rivibacter</taxon>
    </lineage>
</organism>
<name>A0A4Q7VAY5_9BURK</name>
<dbReference type="AlphaFoldDB" id="A0A4Q7VAY5"/>
<gene>
    <name evidence="1" type="ORF">EV670_3329</name>
</gene>
<keyword evidence="2" id="KW-1185">Reference proteome</keyword>
<dbReference type="Pfam" id="PF16290">
    <property type="entry name" value="DUF4936"/>
    <property type="match status" value="1"/>
</dbReference>
<reference evidence="1 2" key="1">
    <citation type="submission" date="2019-02" db="EMBL/GenBank/DDBJ databases">
        <title>Genomic Encyclopedia of Type Strains, Phase IV (KMG-IV): sequencing the most valuable type-strain genomes for metagenomic binning, comparative biology and taxonomic classification.</title>
        <authorList>
            <person name="Goeker M."/>
        </authorList>
    </citation>
    <scope>NUCLEOTIDE SEQUENCE [LARGE SCALE GENOMIC DNA]</scope>
    <source>
        <strain evidence="1 2">DSM 19570</strain>
    </source>
</reference>
<accession>A0A4Q7VAY5</accession>
<evidence type="ECO:0000313" key="2">
    <source>
        <dbReference type="Proteomes" id="UP000293671"/>
    </source>
</evidence>
<sequence>MSTAPAVELYLYYRAPVAEAAAVQAGFGRLWQALRDSAPGLDSRLLRRPEPRAGEHTWMEIHTRVGGIDAMLESRIEAAAASAFAGVPIGPRQREHFIACAS</sequence>
<dbReference type="EMBL" id="SHKP01000008">
    <property type="protein sequence ID" value="RZT93775.1"/>
    <property type="molecule type" value="Genomic_DNA"/>
</dbReference>
<dbReference type="OrthoDB" id="8527613at2"/>